<protein>
    <recommendedName>
        <fullName evidence="4">Integrase catalytic domain-containing protein</fullName>
    </recommendedName>
</protein>
<comment type="caution">
    <text evidence="2">The sequence shown here is derived from an EMBL/GenBank/DDBJ whole genome shotgun (WGS) entry which is preliminary data.</text>
</comment>
<proteinExistence type="predicted"/>
<evidence type="ECO:0000256" key="1">
    <source>
        <dbReference type="SAM" id="MobiDB-lite"/>
    </source>
</evidence>
<feature type="compositionally biased region" description="Basic and acidic residues" evidence="1">
    <location>
        <begin position="27"/>
        <end position="38"/>
    </location>
</feature>
<dbReference type="Proteomes" id="UP001501470">
    <property type="component" value="Unassembled WGS sequence"/>
</dbReference>
<organism evidence="2 3">
    <name type="scientific">Dactylosporangium maewongense</name>
    <dbReference type="NCBI Taxonomy" id="634393"/>
    <lineage>
        <taxon>Bacteria</taxon>
        <taxon>Bacillati</taxon>
        <taxon>Actinomycetota</taxon>
        <taxon>Actinomycetes</taxon>
        <taxon>Micromonosporales</taxon>
        <taxon>Micromonosporaceae</taxon>
        <taxon>Dactylosporangium</taxon>
    </lineage>
</organism>
<accession>A0ABN2DLW9</accession>
<evidence type="ECO:0000313" key="2">
    <source>
        <dbReference type="EMBL" id="GAA1578646.1"/>
    </source>
</evidence>
<name>A0ABN2DLW9_9ACTN</name>
<gene>
    <name evidence="2" type="ORF">GCM10009827_120250</name>
</gene>
<feature type="region of interest" description="Disordered" evidence="1">
    <location>
        <begin position="17"/>
        <end position="38"/>
    </location>
</feature>
<keyword evidence="3" id="KW-1185">Reference proteome</keyword>
<dbReference type="EMBL" id="BAAAQD010000078">
    <property type="protein sequence ID" value="GAA1578646.1"/>
    <property type="molecule type" value="Genomic_DNA"/>
</dbReference>
<reference evidence="2 3" key="1">
    <citation type="journal article" date="2019" name="Int. J. Syst. Evol. Microbiol.">
        <title>The Global Catalogue of Microorganisms (GCM) 10K type strain sequencing project: providing services to taxonomists for standard genome sequencing and annotation.</title>
        <authorList>
            <consortium name="The Broad Institute Genomics Platform"/>
            <consortium name="The Broad Institute Genome Sequencing Center for Infectious Disease"/>
            <person name="Wu L."/>
            <person name="Ma J."/>
        </authorList>
    </citation>
    <scope>NUCLEOTIDE SEQUENCE [LARGE SCALE GENOMIC DNA]</scope>
    <source>
        <strain evidence="2 3">JCM 15933</strain>
    </source>
</reference>
<sequence>MPCTRVVTRRAVLGDYGNHFDRHRPHQSLDQHPPDHDPDVVVAINKPIHRRRVLSGMINEYRRAA</sequence>
<evidence type="ECO:0000313" key="3">
    <source>
        <dbReference type="Proteomes" id="UP001501470"/>
    </source>
</evidence>
<evidence type="ECO:0008006" key="4">
    <source>
        <dbReference type="Google" id="ProtNLM"/>
    </source>
</evidence>